<evidence type="ECO:0000313" key="1">
    <source>
        <dbReference type="EMBL" id="OBA20790.1"/>
    </source>
</evidence>
<keyword evidence="2" id="KW-1185">Reference proteome</keyword>
<gene>
    <name evidence="1" type="ORF">METBIDRAFT_32740</name>
</gene>
<dbReference type="RefSeq" id="XP_018711312.1">
    <property type="nucleotide sequence ID" value="XM_018856121.1"/>
</dbReference>
<organism evidence="1 2">
    <name type="scientific">Metschnikowia bicuspidata var. bicuspidata NRRL YB-4993</name>
    <dbReference type="NCBI Taxonomy" id="869754"/>
    <lineage>
        <taxon>Eukaryota</taxon>
        <taxon>Fungi</taxon>
        <taxon>Dikarya</taxon>
        <taxon>Ascomycota</taxon>
        <taxon>Saccharomycotina</taxon>
        <taxon>Pichiomycetes</taxon>
        <taxon>Metschnikowiaceae</taxon>
        <taxon>Metschnikowia</taxon>
    </lineage>
</organism>
<dbReference type="AlphaFoldDB" id="A0A1A0H9W4"/>
<proteinExistence type="predicted"/>
<evidence type="ECO:0000313" key="2">
    <source>
        <dbReference type="Proteomes" id="UP000092555"/>
    </source>
</evidence>
<comment type="caution">
    <text evidence="1">The sequence shown here is derived from an EMBL/GenBank/DDBJ whole genome shotgun (WGS) entry which is preliminary data.</text>
</comment>
<reference evidence="1 2" key="1">
    <citation type="submission" date="2016-05" db="EMBL/GenBank/DDBJ databases">
        <title>Comparative genomics of biotechnologically important yeasts.</title>
        <authorList>
            <consortium name="DOE Joint Genome Institute"/>
            <person name="Riley R."/>
            <person name="Haridas S."/>
            <person name="Wolfe K.H."/>
            <person name="Lopes M.R."/>
            <person name="Hittinger C.T."/>
            <person name="Goker M."/>
            <person name="Salamov A."/>
            <person name="Wisecaver J."/>
            <person name="Long T.M."/>
            <person name="Aerts A.L."/>
            <person name="Barry K."/>
            <person name="Choi C."/>
            <person name="Clum A."/>
            <person name="Coughlan A.Y."/>
            <person name="Deshpande S."/>
            <person name="Douglass A.P."/>
            <person name="Hanson S.J."/>
            <person name="Klenk H.-P."/>
            <person name="LaButti K."/>
            <person name="Lapidus A."/>
            <person name="Lindquist E."/>
            <person name="Lipzen A."/>
            <person name="Meier-kolthoff J.P."/>
            <person name="Ohm R.A."/>
            <person name="Otillar R.P."/>
            <person name="Pangilinan J."/>
            <person name="Peng Y."/>
            <person name="Rokas A."/>
            <person name="Rosa C.A."/>
            <person name="Scheuner C."/>
            <person name="Sibirny A.A."/>
            <person name="Slot J.C."/>
            <person name="Stielow J.B."/>
            <person name="Sun H."/>
            <person name="Kurtzman C.P."/>
            <person name="Blackwell M."/>
            <person name="Grigoriev I.V."/>
            <person name="Jeffries T.W."/>
        </authorList>
    </citation>
    <scope>NUCLEOTIDE SEQUENCE [LARGE SCALE GENOMIC DNA]</scope>
    <source>
        <strain evidence="1 2">NRRL YB-4993</strain>
    </source>
</reference>
<name>A0A1A0H9W4_9ASCO</name>
<protein>
    <submittedName>
        <fullName evidence="1">Uncharacterized protein</fullName>
    </submittedName>
</protein>
<accession>A0A1A0H9W4</accession>
<sequence>MLSSFSQNKCGFGLVASKGSFLGLNKSKEQALIDANNFTMIVQGTAAIWGPEDSHQLL</sequence>
<dbReference type="EMBL" id="LXTC01000004">
    <property type="protein sequence ID" value="OBA20790.1"/>
    <property type="molecule type" value="Genomic_DNA"/>
</dbReference>
<dbReference type="GeneID" id="30029097"/>
<dbReference type="Proteomes" id="UP000092555">
    <property type="component" value="Unassembled WGS sequence"/>
</dbReference>